<dbReference type="PROSITE" id="PS50089">
    <property type="entry name" value="ZF_RING_2"/>
    <property type="match status" value="1"/>
</dbReference>
<dbReference type="EMBL" id="CP144542">
    <property type="protein sequence ID" value="WVW82384.1"/>
    <property type="molecule type" value="Genomic_DNA"/>
</dbReference>
<keyword evidence="1" id="KW-0862">Zinc</keyword>
<dbReference type="EMBL" id="KI894019">
    <property type="protein sequence ID" value="OCF28245.1"/>
    <property type="molecule type" value="Genomic_DNA"/>
</dbReference>
<evidence type="ECO:0000256" key="1">
    <source>
        <dbReference type="PROSITE-ProRule" id="PRU00175"/>
    </source>
</evidence>
<feature type="compositionally biased region" description="Basic and acidic residues" evidence="2">
    <location>
        <begin position="37"/>
        <end position="49"/>
    </location>
</feature>
<reference evidence="5" key="2">
    <citation type="submission" date="2013-07" db="EMBL/GenBank/DDBJ databases">
        <authorList>
            <consortium name="The Broad Institute Genome Sequencing Platform"/>
            <person name="Cuomo C."/>
            <person name="Litvintseva A."/>
            <person name="Chen Y."/>
            <person name="Heitman J."/>
            <person name="Sun S."/>
            <person name="Springer D."/>
            <person name="Dromer F."/>
            <person name="Young S.K."/>
            <person name="Zeng Q."/>
            <person name="Gargeya S."/>
            <person name="Fitzgerald M."/>
            <person name="Abouelleil A."/>
            <person name="Alvarado L."/>
            <person name="Berlin A.M."/>
            <person name="Chapman S.B."/>
            <person name="Dewar J."/>
            <person name="Goldberg J."/>
            <person name="Griggs A."/>
            <person name="Gujja S."/>
            <person name="Hansen M."/>
            <person name="Howarth C."/>
            <person name="Imamovic A."/>
            <person name="Larimer J."/>
            <person name="McCowan C."/>
            <person name="Murphy C."/>
            <person name="Pearson M."/>
            <person name="Priest M."/>
            <person name="Roberts A."/>
            <person name="Saif S."/>
            <person name="Shea T."/>
            <person name="Sykes S."/>
            <person name="Wortman J."/>
            <person name="Nusbaum C."/>
            <person name="Birren B."/>
        </authorList>
    </citation>
    <scope>NUCLEOTIDE SEQUENCE</scope>
    <source>
        <strain evidence="5">CBS 10118</strain>
    </source>
</reference>
<dbReference type="RefSeq" id="XP_019049315.1">
    <property type="nucleotide sequence ID" value="XM_019189753.1"/>
</dbReference>
<reference evidence="4" key="3">
    <citation type="submission" date="2014-01" db="EMBL/GenBank/DDBJ databases">
        <title>Evolution of pathogenesis and genome organization in the Tremellales.</title>
        <authorList>
            <person name="Cuomo C."/>
            <person name="Litvintseva A."/>
            <person name="Heitman J."/>
            <person name="Chen Y."/>
            <person name="Sun S."/>
            <person name="Springer D."/>
            <person name="Dromer F."/>
            <person name="Young S."/>
            <person name="Zeng Q."/>
            <person name="Chapman S."/>
            <person name="Gujja S."/>
            <person name="Saif S."/>
            <person name="Birren B."/>
        </authorList>
    </citation>
    <scope>NUCLEOTIDE SEQUENCE</scope>
    <source>
        <strain evidence="4">CBS 10118</strain>
    </source>
</reference>
<keyword evidence="1" id="KW-0863">Zinc-finger</keyword>
<dbReference type="GeneID" id="30207496"/>
<dbReference type="AlphaFoldDB" id="A0A1B9GB48"/>
<dbReference type="OrthoDB" id="2565139at2759"/>
<keyword evidence="6" id="KW-1185">Reference proteome</keyword>
<evidence type="ECO:0000313" key="5">
    <source>
        <dbReference type="EMBL" id="WVW82384.1"/>
    </source>
</evidence>
<evidence type="ECO:0000256" key="2">
    <source>
        <dbReference type="SAM" id="MobiDB-lite"/>
    </source>
</evidence>
<evidence type="ECO:0000313" key="6">
    <source>
        <dbReference type="Proteomes" id="UP000092730"/>
    </source>
</evidence>
<gene>
    <name evidence="4" type="ORF">I302_03097</name>
    <name evidence="5" type="ORF">I302_104391</name>
</gene>
<accession>A0A1B9GB48</accession>
<dbReference type="GO" id="GO:0008270">
    <property type="term" value="F:zinc ion binding"/>
    <property type="evidence" value="ECO:0007669"/>
    <property type="project" value="UniProtKB-KW"/>
</dbReference>
<feature type="compositionally biased region" description="Basic and acidic residues" evidence="2">
    <location>
        <begin position="57"/>
        <end position="69"/>
    </location>
</feature>
<reference evidence="4" key="1">
    <citation type="submission" date="2013-07" db="EMBL/GenBank/DDBJ databases">
        <title>The Genome Sequence of Cryptococcus bestiolae CBS10118.</title>
        <authorList>
            <consortium name="The Broad Institute Genome Sequencing Platform"/>
            <person name="Cuomo C."/>
            <person name="Litvintseva A."/>
            <person name="Chen Y."/>
            <person name="Heitman J."/>
            <person name="Sun S."/>
            <person name="Springer D."/>
            <person name="Dromer F."/>
            <person name="Young S.K."/>
            <person name="Zeng Q."/>
            <person name="Gargeya S."/>
            <person name="Fitzgerald M."/>
            <person name="Abouelleil A."/>
            <person name="Alvarado L."/>
            <person name="Berlin A.M."/>
            <person name="Chapman S.B."/>
            <person name="Dewar J."/>
            <person name="Goldberg J."/>
            <person name="Griggs A."/>
            <person name="Gujja S."/>
            <person name="Hansen M."/>
            <person name="Howarth C."/>
            <person name="Imamovic A."/>
            <person name="Larimer J."/>
            <person name="McCowan C."/>
            <person name="Murphy C."/>
            <person name="Pearson M."/>
            <person name="Priest M."/>
            <person name="Roberts A."/>
            <person name="Saif S."/>
            <person name="Shea T."/>
            <person name="Sykes S."/>
            <person name="Wortman J."/>
            <person name="Nusbaum C."/>
            <person name="Birren B."/>
        </authorList>
    </citation>
    <scope>NUCLEOTIDE SEQUENCE [LARGE SCALE GENOMIC DNA]</scope>
    <source>
        <strain evidence="4">CBS 10118</strain>
    </source>
</reference>
<evidence type="ECO:0000259" key="3">
    <source>
        <dbReference type="PROSITE" id="PS50089"/>
    </source>
</evidence>
<dbReference type="InterPro" id="IPR013083">
    <property type="entry name" value="Znf_RING/FYVE/PHD"/>
</dbReference>
<keyword evidence="1" id="KW-0479">Metal-binding</keyword>
<reference evidence="5" key="4">
    <citation type="submission" date="2024-02" db="EMBL/GenBank/DDBJ databases">
        <title>Comparative genomics of Cryptococcus and Kwoniella reveals pathogenesis evolution and contrasting modes of karyotype evolution via chromosome fusion or intercentromeric recombination.</title>
        <authorList>
            <person name="Coelho M.A."/>
            <person name="David-Palma M."/>
            <person name="Shea T."/>
            <person name="Bowers K."/>
            <person name="McGinley-Smith S."/>
            <person name="Mohammad A.W."/>
            <person name="Gnirke A."/>
            <person name="Yurkov A.M."/>
            <person name="Nowrousian M."/>
            <person name="Sun S."/>
            <person name="Cuomo C.A."/>
            <person name="Heitman J."/>
        </authorList>
    </citation>
    <scope>NUCLEOTIDE SEQUENCE</scope>
    <source>
        <strain evidence="5">CBS 10118</strain>
    </source>
</reference>
<sequence>MPGKSPRPSRAAKSRAIRRIDKAIPKEKKYQRRRKKEDKERKALRERYRQSAKYTKGKREAEQEHRLMDDDSATEEEEDKARTKKEESIPFECIICSDEIPDILQRAVQEGKGGVDGGLVLWSCDLRDCGALFCISCAVRYISPPLPPVIHPGQTTCPVCRREWDLERLREQARAYDPTLMSEG</sequence>
<feature type="compositionally biased region" description="Basic and acidic residues" evidence="2">
    <location>
        <begin position="18"/>
        <end position="28"/>
    </location>
</feature>
<dbReference type="Gene3D" id="3.30.40.10">
    <property type="entry name" value="Zinc/RING finger domain, C3HC4 (zinc finger)"/>
    <property type="match status" value="1"/>
</dbReference>
<protein>
    <recommendedName>
        <fullName evidence="3">RING-type domain-containing protein</fullName>
    </recommendedName>
</protein>
<organism evidence="4">
    <name type="scientific">Kwoniella bestiolae CBS 10118</name>
    <dbReference type="NCBI Taxonomy" id="1296100"/>
    <lineage>
        <taxon>Eukaryota</taxon>
        <taxon>Fungi</taxon>
        <taxon>Dikarya</taxon>
        <taxon>Basidiomycota</taxon>
        <taxon>Agaricomycotina</taxon>
        <taxon>Tremellomycetes</taxon>
        <taxon>Tremellales</taxon>
        <taxon>Cryptococcaceae</taxon>
        <taxon>Kwoniella</taxon>
    </lineage>
</organism>
<name>A0A1B9GB48_9TREE</name>
<feature type="domain" description="RING-type" evidence="3">
    <location>
        <begin position="93"/>
        <end position="161"/>
    </location>
</feature>
<feature type="region of interest" description="Disordered" evidence="2">
    <location>
        <begin position="1"/>
        <end position="85"/>
    </location>
</feature>
<dbReference type="InterPro" id="IPR001841">
    <property type="entry name" value="Znf_RING"/>
</dbReference>
<proteinExistence type="predicted"/>
<dbReference type="SUPFAM" id="SSF57850">
    <property type="entry name" value="RING/U-box"/>
    <property type="match status" value="1"/>
</dbReference>
<dbReference type="KEGG" id="kbi:30207496"/>
<dbReference type="VEuPathDB" id="FungiDB:I302_03097"/>
<evidence type="ECO:0000313" key="4">
    <source>
        <dbReference type="EMBL" id="OCF28245.1"/>
    </source>
</evidence>
<dbReference type="Proteomes" id="UP000092730">
    <property type="component" value="Chromosome 2"/>
</dbReference>